<dbReference type="InterPro" id="IPR006762">
    <property type="entry name" value="Gtr1_RagA"/>
</dbReference>
<dbReference type="PANTHER" id="PTHR11259">
    <property type="entry name" value="RAS-RELATED GTP BINDING RAG/GTR YEAST"/>
    <property type="match status" value="1"/>
</dbReference>
<sequence>MPIGLALLSWDNKVGSIIDFKYPGTLNLEQDLINKIYLSHGLKQSNVKEEELYELHYNDQIILSYCDKTRVIEFGYDMLILIIHEKEQINIYKLISELILFAQSCFKHPEEDRISYITENIELFFKKTTERKILLLGHAGVGKTTIKEIIFEGQDPQDLLIHPLSPTRGIKPSVYSWLDLSLGVFDSSGQELNGILNNNRSQFIAFEKTDTIIYILDITSWASKSKQIISEIQAIKDIIKIRSYDTKIILFLHKIDQIHPSNRESDINDLKNEIQNLFNLPIYFTSIYPDLIYGVYNAFYEILSGFSDETFKLKNILDDRLKEYSKILCFITNDNNSIIIQSMSKDFFTILINHVHNLIAQINQSFENL</sequence>
<evidence type="ECO:0008006" key="4">
    <source>
        <dbReference type="Google" id="ProtNLM"/>
    </source>
</evidence>
<accession>A0A0F8ZF94</accession>
<dbReference type="GO" id="GO:0010507">
    <property type="term" value="P:negative regulation of autophagy"/>
    <property type="evidence" value="ECO:0007669"/>
    <property type="project" value="TreeGrafter"/>
</dbReference>
<dbReference type="GO" id="GO:1904263">
    <property type="term" value="P:positive regulation of TORC1 signaling"/>
    <property type="evidence" value="ECO:0007669"/>
    <property type="project" value="TreeGrafter"/>
</dbReference>
<dbReference type="GO" id="GO:0009267">
    <property type="term" value="P:cellular response to starvation"/>
    <property type="evidence" value="ECO:0007669"/>
    <property type="project" value="TreeGrafter"/>
</dbReference>
<dbReference type="InterPro" id="IPR027417">
    <property type="entry name" value="P-loop_NTPase"/>
</dbReference>
<dbReference type="GO" id="GO:0003924">
    <property type="term" value="F:GTPase activity"/>
    <property type="evidence" value="ECO:0007669"/>
    <property type="project" value="TreeGrafter"/>
</dbReference>
<reference evidence="3" key="1">
    <citation type="journal article" date="2015" name="Nature">
        <title>Complex archaea that bridge the gap between prokaryotes and eukaryotes.</title>
        <authorList>
            <person name="Spang A."/>
            <person name="Saw J.H."/>
            <person name="Jorgensen S.L."/>
            <person name="Zaremba-Niedzwiedzka K."/>
            <person name="Martijn J."/>
            <person name="Lind A.E."/>
            <person name="van Eijk R."/>
            <person name="Schleper C."/>
            <person name="Guy L."/>
            <person name="Ettema T.J."/>
        </authorList>
    </citation>
    <scope>NUCLEOTIDE SEQUENCE</scope>
</reference>
<dbReference type="GO" id="GO:0005525">
    <property type="term" value="F:GTP binding"/>
    <property type="evidence" value="ECO:0007669"/>
    <property type="project" value="UniProtKB-KW"/>
</dbReference>
<protein>
    <recommendedName>
        <fullName evidence="4">G domain-containing protein</fullName>
    </recommendedName>
</protein>
<dbReference type="AlphaFoldDB" id="A0A0F8ZF94"/>
<dbReference type="PANTHER" id="PTHR11259:SF2">
    <property type="entry name" value="GH16429P"/>
    <property type="match status" value="1"/>
</dbReference>
<gene>
    <name evidence="3" type="ORF">LCGC14_2976960</name>
</gene>
<comment type="caution">
    <text evidence="3">The sequence shown here is derived from an EMBL/GenBank/DDBJ whole genome shotgun (WGS) entry which is preliminary data.</text>
</comment>
<evidence type="ECO:0000313" key="3">
    <source>
        <dbReference type="EMBL" id="KKK65159.1"/>
    </source>
</evidence>
<dbReference type="Gene3D" id="3.40.50.300">
    <property type="entry name" value="P-loop containing nucleotide triphosphate hydrolases"/>
    <property type="match status" value="1"/>
</dbReference>
<keyword evidence="2" id="KW-0342">GTP-binding</keyword>
<proteinExistence type="predicted"/>
<evidence type="ECO:0000256" key="2">
    <source>
        <dbReference type="ARBA" id="ARBA00023134"/>
    </source>
</evidence>
<dbReference type="SUPFAM" id="SSF52540">
    <property type="entry name" value="P-loop containing nucleoside triphosphate hydrolases"/>
    <property type="match status" value="1"/>
</dbReference>
<organism evidence="3">
    <name type="scientific">marine sediment metagenome</name>
    <dbReference type="NCBI Taxonomy" id="412755"/>
    <lineage>
        <taxon>unclassified sequences</taxon>
        <taxon>metagenomes</taxon>
        <taxon>ecological metagenomes</taxon>
    </lineage>
</organism>
<evidence type="ECO:0000256" key="1">
    <source>
        <dbReference type="ARBA" id="ARBA00022741"/>
    </source>
</evidence>
<keyword evidence="1" id="KW-0547">Nucleotide-binding</keyword>
<feature type="non-terminal residue" evidence="3">
    <location>
        <position position="369"/>
    </location>
</feature>
<dbReference type="EMBL" id="LAZR01060692">
    <property type="protein sequence ID" value="KKK65159.1"/>
    <property type="molecule type" value="Genomic_DNA"/>
</dbReference>
<dbReference type="Pfam" id="PF04670">
    <property type="entry name" value="Gtr1_RagA"/>
    <property type="match status" value="1"/>
</dbReference>
<dbReference type="GO" id="GO:1990131">
    <property type="term" value="C:Gtr1-Gtr2 GTPase complex"/>
    <property type="evidence" value="ECO:0007669"/>
    <property type="project" value="TreeGrafter"/>
</dbReference>
<feature type="non-terminal residue" evidence="3">
    <location>
        <position position="1"/>
    </location>
</feature>
<dbReference type="GO" id="GO:0005634">
    <property type="term" value="C:nucleus"/>
    <property type="evidence" value="ECO:0007669"/>
    <property type="project" value="TreeGrafter"/>
</dbReference>
<name>A0A0F8ZF94_9ZZZZ</name>
<dbReference type="GO" id="GO:0005764">
    <property type="term" value="C:lysosome"/>
    <property type="evidence" value="ECO:0007669"/>
    <property type="project" value="TreeGrafter"/>
</dbReference>